<dbReference type="PANTHER" id="PTHR47982">
    <property type="entry name" value="PROLINE-RICH RECEPTOR-LIKE PROTEIN KINASE PERK4"/>
    <property type="match status" value="1"/>
</dbReference>
<comment type="catalytic activity">
    <reaction evidence="13">
        <text>L-seryl-[protein] + ATP = O-phospho-L-seryl-[protein] + ADP + H(+)</text>
        <dbReference type="Rhea" id="RHEA:17989"/>
        <dbReference type="Rhea" id="RHEA-COMP:9863"/>
        <dbReference type="Rhea" id="RHEA-COMP:11604"/>
        <dbReference type="ChEBI" id="CHEBI:15378"/>
        <dbReference type="ChEBI" id="CHEBI:29999"/>
        <dbReference type="ChEBI" id="CHEBI:30616"/>
        <dbReference type="ChEBI" id="CHEBI:83421"/>
        <dbReference type="ChEBI" id="CHEBI:456216"/>
        <dbReference type="EC" id="2.7.11.1"/>
    </reaction>
</comment>
<accession>A0ABQ9MFU3</accession>
<keyword evidence="3" id="KW-1003">Cell membrane</keyword>
<evidence type="ECO:0000313" key="15">
    <source>
        <dbReference type="Proteomes" id="UP001174677"/>
    </source>
</evidence>
<evidence type="ECO:0000256" key="6">
    <source>
        <dbReference type="ARBA" id="ARBA00022692"/>
    </source>
</evidence>
<protein>
    <recommendedName>
        <fullName evidence="2">non-specific serine/threonine protein kinase</fullName>
        <ecNumber evidence="2">2.7.11.1</ecNumber>
    </recommendedName>
</protein>
<keyword evidence="10" id="KW-1133">Transmembrane helix</keyword>
<evidence type="ECO:0000256" key="4">
    <source>
        <dbReference type="ARBA" id="ARBA00022527"/>
    </source>
</evidence>
<dbReference type="EMBL" id="JARPOI010000006">
    <property type="protein sequence ID" value="KAJ9179176.1"/>
    <property type="molecule type" value="Genomic_DNA"/>
</dbReference>
<evidence type="ECO:0000256" key="13">
    <source>
        <dbReference type="ARBA" id="ARBA00048679"/>
    </source>
</evidence>
<organism evidence="14 15">
    <name type="scientific">Hevea brasiliensis</name>
    <name type="common">Para rubber tree</name>
    <name type="synonym">Siphonia brasiliensis</name>
    <dbReference type="NCBI Taxonomy" id="3981"/>
    <lineage>
        <taxon>Eukaryota</taxon>
        <taxon>Viridiplantae</taxon>
        <taxon>Streptophyta</taxon>
        <taxon>Embryophyta</taxon>
        <taxon>Tracheophyta</taxon>
        <taxon>Spermatophyta</taxon>
        <taxon>Magnoliopsida</taxon>
        <taxon>eudicotyledons</taxon>
        <taxon>Gunneridae</taxon>
        <taxon>Pentapetalae</taxon>
        <taxon>rosids</taxon>
        <taxon>fabids</taxon>
        <taxon>Malpighiales</taxon>
        <taxon>Euphorbiaceae</taxon>
        <taxon>Crotonoideae</taxon>
        <taxon>Micrandreae</taxon>
        <taxon>Hevea</taxon>
    </lineage>
</organism>
<evidence type="ECO:0000256" key="5">
    <source>
        <dbReference type="ARBA" id="ARBA00022679"/>
    </source>
</evidence>
<evidence type="ECO:0000256" key="3">
    <source>
        <dbReference type="ARBA" id="ARBA00022475"/>
    </source>
</evidence>
<keyword evidence="15" id="KW-1185">Reference proteome</keyword>
<dbReference type="Gene3D" id="1.10.510.10">
    <property type="entry name" value="Transferase(Phosphotransferase) domain 1"/>
    <property type="match status" value="1"/>
</dbReference>
<dbReference type="InterPro" id="IPR011009">
    <property type="entry name" value="Kinase-like_dom_sf"/>
</dbReference>
<sequence>SPIFSISAIGKGGFPSKIHPGKLSVKLDVYSFGVVLLELITGRKSTHEDIDCVKSTHEDVHIVEIHIVDWAKSRIIKALKGEYMNFVDSNLQKYNRREMQRMIFCAASCVYKPLYCRPTIKKIVEALEGHIPPKNIWDENDNKFLHS</sequence>
<evidence type="ECO:0000256" key="2">
    <source>
        <dbReference type="ARBA" id="ARBA00012513"/>
    </source>
</evidence>
<keyword evidence="8" id="KW-0418">Kinase</keyword>
<feature type="non-terminal residue" evidence="14">
    <location>
        <position position="1"/>
    </location>
</feature>
<evidence type="ECO:0000256" key="8">
    <source>
        <dbReference type="ARBA" id="ARBA00022777"/>
    </source>
</evidence>
<keyword evidence="4" id="KW-0723">Serine/threonine-protein kinase</keyword>
<evidence type="ECO:0000256" key="7">
    <source>
        <dbReference type="ARBA" id="ARBA00022741"/>
    </source>
</evidence>
<comment type="subcellular location">
    <subcellularLocation>
        <location evidence="1">Cell membrane</location>
        <topology evidence="1">Single-pass membrane protein</topology>
    </subcellularLocation>
</comment>
<dbReference type="InterPro" id="IPR047117">
    <property type="entry name" value="PERK1-13-like"/>
</dbReference>
<proteinExistence type="predicted"/>
<gene>
    <name evidence="14" type="ORF">P3X46_010995</name>
</gene>
<reference evidence="14" key="1">
    <citation type="journal article" date="2023" name="Plant Biotechnol. J.">
        <title>Chromosome-level wild Hevea brasiliensis genome provides new tools for genomic-assisted breeding and valuable loci to elevate rubber yield.</title>
        <authorList>
            <person name="Cheng H."/>
            <person name="Song X."/>
            <person name="Hu Y."/>
            <person name="Wu T."/>
            <person name="Yang Q."/>
            <person name="An Z."/>
            <person name="Feng S."/>
            <person name="Deng Z."/>
            <person name="Wu W."/>
            <person name="Zeng X."/>
            <person name="Tu M."/>
            <person name="Wang X."/>
            <person name="Huang H."/>
        </authorList>
    </citation>
    <scope>NUCLEOTIDE SEQUENCE</scope>
    <source>
        <strain evidence="14">MT/VB/25A 57/8</strain>
    </source>
</reference>
<evidence type="ECO:0000256" key="1">
    <source>
        <dbReference type="ARBA" id="ARBA00004162"/>
    </source>
</evidence>
<comment type="catalytic activity">
    <reaction evidence="12">
        <text>L-threonyl-[protein] + ATP = O-phospho-L-threonyl-[protein] + ADP + H(+)</text>
        <dbReference type="Rhea" id="RHEA:46608"/>
        <dbReference type="Rhea" id="RHEA-COMP:11060"/>
        <dbReference type="Rhea" id="RHEA-COMP:11605"/>
        <dbReference type="ChEBI" id="CHEBI:15378"/>
        <dbReference type="ChEBI" id="CHEBI:30013"/>
        <dbReference type="ChEBI" id="CHEBI:30616"/>
        <dbReference type="ChEBI" id="CHEBI:61977"/>
        <dbReference type="ChEBI" id="CHEBI:456216"/>
        <dbReference type="EC" id="2.7.11.1"/>
    </reaction>
</comment>
<name>A0ABQ9MFU3_HEVBR</name>
<comment type="caution">
    <text evidence="14">The sequence shown here is derived from an EMBL/GenBank/DDBJ whole genome shotgun (WGS) entry which is preliminary data.</text>
</comment>
<evidence type="ECO:0000256" key="10">
    <source>
        <dbReference type="ARBA" id="ARBA00022989"/>
    </source>
</evidence>
<dbReference type="SUPFAM" id="SSF56112">
    <property type="entry name" value="Protein kinase-like (PK-like)"/>
    <property type="match status" value="1"/>
</dbReference>
<keyword evidence="6" id="KW-0812">Transmembrane</keyword>
<keyword evidence="7" id="KW-0547">Nucleotide-binding</keyword>
<evidence type="ECO:0000256" key="11">
    <source>
        <dbReference type="ARBA" id="ARBA00023136"/>
    </source>
</evidence>
<evidence type="ECO:0000313" key="14">
    <source>
        <dbReference type="EMBL" id="KAJ9179176.1"/>
    </source>
</evidence>
<keyword evidence="11" id="KW-0472">Membrane</keyword>
<evidence type="ECO:0000256" key="9">
    <source>
        <dbReference type="ARBA" id="ARBA00022840"/>
    </source>
</evidence>
<keyword evidence="9" id="KW-0067">ATP-binding</keyword>
<dbReference type="EC" id="2.7.11.1" evidence="2"/>
<keyword evidence="5" id="KW-0808">Transferase</keyword>
<dbReference type="PANTHER" id="PTHR47982:SF40">
    <property type="entry name" value="NON-SPECIFIC SERINE_THREONINE PROTEIN KINASE"/>
    <property type="match status" value="1"/>
</dbReference>
<evidence type="ECO:0000256" key="12">
    <source>
        <dbReference type="ARBA" id="ARBA00047899"/>
    </source>
</evidence>
<dbReference type="Proteomes" id="UP001174677">
    <property type="component" value="Chromosome 6"/>
</dbReference>